<sequence>MQSDSPFPVETIMSLPSQRPFAASRAASPDPLDADRLLHARVRDRLRQTTLRWLDIQIHVHHGLVRLCGSLRDARLRAHAEWLVFTTDGVRAVCSDWRGECQHVPTATSRTIQDQPH</sequence>
<evidence type="ECO:0008006" key="3">
    <source>
        <dbReference type="Google" id="ProtNLM"/>
    </source>
</evidence>
<dbReference type="AlphaFoldDB" id="A0A0K6HSV6"/>
<evidence type="ECO:0000313" key="1">
    <source>
        <dbReference type="EMBL" id="CUA94010.1"/>
    </source>
</evidence>
<protein>
    <recommendedName>
        <fullName evidence="3">BON domain</fullName>
    </recommendedName>
</protein>
<gene>
    <name evidence="1" type="ORF">Ga0061069_101490</name>
</gene>
<reference evidence="2" key="1">
    <citation type="submission" date="2015-08" db="EMBL/GenBank/DDBJ databases">
        <authorList>
            <person name="Varghese N."/>
        </authorList>
    </citation>
    <scope>NUCLEOTIDE SEQUENCE [LARGE SCALE GENOMIC DNA]</scope>
    <source>
        <strain evidence="2">DSM 18181</strain>
    </source>
</reference>
<dbReference type="EMBL" id="CYHF01000001">
    <property type="protein sequence ID" value="CUA94010.1"/>
    <property type="molecule type" value="Genomic_DNA"/>
</dbReference>
<name>A0A0K6HSV6_9BURK</name>
<accession>A0A0K6HSV6</accession>
<proteinExistence type="predicted"/>
<evidence type="ECO:0000313" key="2">
    <source>
        <dbReference type="Proteomes" id="UP000183649"/>
    </source>
</evidence>
<keyword evidence="2" id="KW-1185">Reference proteome</keyword>
<organism evidence="1 2">
    <name type="scientific">Thiomonas bhubaneswarensis</name>
    <dbReference type="NCBI Taxonomy" id="339866"/>
    <lineage>
        <taxon>Bacteria</taxon>
        <taxon>Pseudomonadati</taxon>
        <taxon>Pseudomonadota</taxon>
        <taxon>Betaproteobacteria</taxon>
        <taxon>Burkholderiales</taxon>
        <taxon>Thiomonas</taxon>
    </lineage>
</organism>
<dbReference type="Gene3D" id="3.30.1340.30">
    <property type="match status" value="1"/>
</dbReference>
<dbReference type="Proteomes" id="UP000183649">
    <property type="component" value="Unassembled WGS sequence"/>
</dbReference>